<dbReference type="AlphaFoldDB" id="A0A6H1UIG4"/>
<keyword evidence="3 10" id="KW-0813">Transport</keyword>
<evidence type="ECO:0000256" key="1">
    <source>
        <dbReference type="ARBA" id="ARBA00004377"/>
    </source>
</evidence>
<gene>
    <name evidence="13" type="primary">gspL</name>
    <name evidence="13" type="ORF">HER31_16815</name>
</gene>
<dbReference type="InterPro" id="IPR025691">
    <property type="entry name" value="GspL_pp_dom"/>
</dbReference>
<evidence type="ECO:0000256" key="8">
    <source>
        <dbReference type="ARBA" id="ARBA00022989"/>
    </source>
</evidence>
<dbReference type="SUPFAM" id="SSF53067">
    <property type="entry name" value="Actin-like ATPase domain"/>
    <property type="match status" value="2"/>
</dbReference>
<dbReference type="GO" id="GO:0009276">
    <property type="term" value="C:Gram-negative-bacterium-type cell wall"/>
    <property type="evidence" value="ECO:0007669"/>
    <property type="project" value="InterPro"/>
</dbReference>
<evidence type="ECO:0000256" key="5">
    <source>
        <dbReference type="ARBA" id="ARBA00022519"/>
    </source>
</evidence>
<sequence length="396" mass="42647">MSERLVVRLGSQAQQPIPWVTWSEQQQGVISSGVLPNAEALVSLAERAGGRPVEVLVDSSAITFTSVTVPAKAQRQALKALPFMLEDGLAQDVELLHFVPGPRQGDTVPVAIVSHAQVQLWQHWLAEAGLPCTRMVPDILALPLVDGSCVSVLQLEEQLLLRSGTVAGQVMDVDWLSLAVGQYANAAQPWALFTPLELPAGVESIQQPLELPMEQLAAGFMKAPLSLLTGPYAPSKELGNAIKLWAKVGIAASVLFVLTLINDGLQVNQLQAQRDDLRTEQELIYRSLFPNEKRVVNARSQLQAKVRALGAGGSSGELFAMLKQLQPSFQALPGVKPQGIKFDASRGEIRLQLSGKDFAQIEKFSDSVKQQFSVQTGALNNDDNGVSGTLTVRAKG</sequence>
<dbReference type="Pfam" id="PF05134">
    <property type="entry name" value="T2SSL"/>
    <property type="match status" value="1"/>
</dbReference>
<reference evidence="13 14" key="1">
    <citation type="submission" date="2020-04" db="EMBL/GenBank/DDBJ databases">
        <title>Ferrimonas sp. S7 isolated from sea water.</title>
        <authorList>
            <person name="Bae S.S."/>
            <person name="Baek K."/>
        </authorList>
    </citation>
    <scope>NUCLEOTIDE SEQUENCE [LARGE SCALE GENOMIC DNA]</scope>
    <source>
        <strain evidence="13 14">S7</strain>
    </source>
</reference>
<feature type="domain" description="GspL cytoplasmic actin-ATPase-like" evidence="11">
    <location>
        <begin position="5"/>
        <end position="234"/>
    </location>
</feature>
<accession>A0A6H1UIG4</accession>
<evidence type="ECO:0000256" key="4">
    <source>
        <dbReference type="ARBA" id="ARBA00022475"/>
    </source>
</evidence>
<keyword evidence="14" id="KW-1185">Reference proteome</keyword>
<dbReference type="InterPro" id="IPR024230">
    <property type="entry name" value="GspL_cyto_dom"/>
</dbReference>
<evidence type="ECO:0000313" key="13">
    <source>
        <dbReference type="EMBL" id="QIZ78419.1"/>
    </source>
</evidence>
<evidence type="ECO:0000313" key="14">
    <source>
        <dbReference type="Proteomes" id="UP000501602"/>
    </source>
</evidence>
<dbReference type="CDD" id="cd24017">
    <property type="entry name" value="ASKHA_T2SSL_N"/>
    <property type="match status" value="1"/>
</dbReference>
<evidence type="ECO:0000256" key="6">
    <source>
        <dbReference type="ARBA" id="ARBA00022692"/>
    </source>
</evidence>
<dbReference type="Gene3D" id="3.30.1360.100">
    <property type="entry name" value="General secretion pathway protein M, EpsM"/>
    <property type="match status" value="1"/>
</dbReference>
<evidence type="ECO:0000259" key="11">
    <source>
        <dbReference type="Pfam" id="PF05134"/>
    </source>
</evidence>
<name>A0A6H1UIG4_9GAMM</name>
<dbReference type="GO" id="GO:0015628">
    <property type="term" value="P:protein secretion by the type II secretion system"/>
    <property type="evidence" value="ECO:0007669"/>
    <property type="project" value="InterPro"/>
</dbReference>
<dbReference type="GO" id="GO:0015627">
    <property type="term" value="C:type II protein secretion system complex"/>
    <property type="evidence" value="ECO:0007669"/>
    <property type="project" value="InterPro"/>
</dbReference>
<dbReference type="Gene3D" id="3.30.420.380">
    <property type="match status" value="1"/>
</dbReference>
<evidence type="ECO:0000256" key="3">
    <source>
        <dbReference type="ARBA" id="ARBA00022448"/>
    </source>
</evidence>
<keyword evidence="9" id="KW-0472">Membrane</keyword>
<dbReference type="Proteomes" id="UP000501602">
    <property type="component" value="Chromosome"/>
</dbReference>
<dbReference type="NCBIfam" id="TIGR01709">
    <property type="entry name" value="typeII_sec_gspL"/>
    <property type="match status" value="1"/>
</dbReference>
<dbReference type="EMBL" id="CP051180">
    <property type="protein sequence ID" value="QIZ78419.1"/>
    <property type="molecule type" value="Genomic_DNA"/>
</dbReference>
<dbReference type="Gene3D" id="3.30.420.370">
    <property type="match status" value="1"/>
</dbReference>
<evidence type="ECO:0000256" key="9">
    <source>
        <dbReference type="ARBA" id="ARBA00023136"/>
    </source>
</evidence>
<evidence type="ECO:0000256" key="7">
    <source>
        <dbReference type="ARBA" id="ARBA00022927"/>
    </source>
</evidence>
<keyword evidence="8" id="KW-1133">Transmembrane helix</keyword>
<proteinExistence type="inferred from homology"/>
<comment type="subcellular location">
    <subcellularLocation>
        <location evidence="1">Cell inner membrane</location>
        <topology evidence="1">Single-pass membrane protein</topology>
    </subcellularLocation>
</comment>
<keyword evidence="4" id="KW-1003">Cell membrane</keyword>
<dbReference type="RefSeq" id="WP_168662369.1">
    <property type="nucleotide sequence ID" value="NZ_CP051180.1"/>
</dbReference>
<evidence type="ECO:0000256" key="10">
    <source>
        <dbReference type="PIRNR" id="PIRNR015761"/>
    </source>
</evidence>
<dbReference type="KEGG" id="fes:HER31_16815"/>
<evidence type="ECO:0000259" key="12">
    <source>
        <dbReference type="Pfam" id="PF12693"/>
    </source>
</evidence>
<comment type="similarity">
    <text evidence="2 10">Belongs to the GSP L family.</text>
</comment>
<dbReference type="PIRSF" id="PIRSF015761">
    <property type="entry name" value="Protein_L"/>
    <property type="match status" value="1"/>
</dbReference>
<protein>
    <recommendedName>
        <fullName evidence="10">Type II secretion system protein L</fullName>
        <shortName evidence="10">T2SS protein L</shortName>
    </recommendedName>
</protein>
<organism evidence="13 14">
    <name type="scientific">Ferrimonas lipolytica</name>
    <dbReference type="NCBI Taxonomy" id="2724191"/>
    <lineage>
        <taxon>Bacteria</taxon>
        <taxon>Pseudomonadati</taxon>
        <taxon>Pseudomonadota</taxon>
        <taxon>Gammaproteobacteria</taxon>
        <taxon>Alteromonadales</taxon>
        <taxon>Ferrimonadaceae</taxon>
        <taxon>Ferrimonas</taxon>
    </lineage>
</organism>
<dbReference type="InterPro" id="IPR007812">
    <property type="entry name" value="T2SS_protein-GspL"/>
</dbReference>
<keyword evidence="6" id="KW-0812">Transmembrane</keyword>
<keyword evidence="5" id="KW-0997">Cell inner membrane</keyword>
<comment type="function">
    <text evidence="10">Inner membrane component of the type II secretion system required for the energy-dependent secretion of extracellular factors such as proteases and toxins from the periplasm.</text>
</comment>
<evidence type="ECO:0000256" key="2">
    <source>
        <dbReference type="ARBA" id="ARBA00005318"/>
    </source>
</evidence>
<dbReference type="GO" id="GO:0005886">
    <property type="term" value="C:plasma membrane"/>
    <property type="evidence" value="ECO:0007669"/>
    <property type="project" value="UniProtKB-SubCell"/>
</dbReference>
<dbReference type="InterPro" id="IPR043129">
    <property type="entry name" value="ATPase_NBD"/>
</dbReference>
<feature type="domain" description="GspL periplasmic" evidence="12">
    <location>
        <begin position="245"/>
        <end position="394"/>
    </location>
</feature>
<keyword evidence="7 10" id="KW-0653">Protein transport</keyword>
<dbReference type="Pfam" id="PF12693">
    <property type="entry name" value="GspL_C"/>
    <property type="match status" value="1"/>
</dbReference>